<feature type="region of interest" description="Disordered" evidence="1">
    <location>
        <begin position="1"/>
        <end position="80"/>
    </location>
</feature>
<accession>A0A0H2RQK7</accession>
<evidence type="ECO:0000313" key="2">
    <source>
        <dbReference type="EMBL" id="KLO07081.1"/>
    </source>
</evidence>
<gene>
    <name evidence="2" type="ORF">SCHPADRAFT_1001920</name>
</gene>
<dbReference type="Proteomes" id="UP000053477">
    <property type="component" value="Unassembled WGS sequence"/>
</dbReference>
<keyword evidence="3" id="KW-1185">Reference proteome</keyword>
<dbReference type="AlphaFoldDB" id="A0A0H2RQK7"/>
<dbReference type="EMBL" id="KQ086162">
    <property type="protein sequence ID" value="KLO07081.1"/>
    <property type="molecule type" value="Genomic_DNA"/>
</dbReference>
<protein>
    <submittedName>
        <fullName evidence="2">Uncharacterized protein</fullName>
    </submittedName>
</protein>
<reference evidence="2 3" key="1">
    <citation type="submission" date="2015-04" db="EMBL/GenBank/DDBJ databases">
        <title>Complete genome sequence of Schizopora paradoxa KUC8140, a cosmopolitan wood degrader in East Asia.</title>
        <authorList>
            <consortium name="DOE Joint Genome Institute"/>
            <person name="Min B."/>
            <person name="Park H."/>
            <person name="Jang Y."/>
            <person name="Kim J.-J."/>
            <person name="Kim K.H."/>
            <person name="Pangilinan J."/>
            <person name="Lipzen A."/>
            <person name="Riley R."/>
            <person name="Grigoriev I.V."/>
            <person name="Spatafora J.W."/>
            <person name="Choi I.-G."/>
        </authorList>
    </citation>
    <scope>NUCLEOTIDE SEQUENCE [LARGE SCALE GENOMIC DNA]</scope>
    <source>
        <strain evidence="2 3">KUC8140</strain>
    </source>
</reference>
<name>A0A0H2RQK7_9AGAM</name>
<evidence type="ECO:0000313" key="3">
    <source>
        <dbReference type="Proteomes" id="UP000053477"/>
    </source>
</evidence>
<feature type="compositionally biased region" description="Basic and acidic residues" evidence="1">
    <location>
        <begin position="48"/>
        <end position="60"/>
    </location>
</feature>
<proteinExistence type="predicted"/>
<organism evidence="2 3">
    <name type="scientific">Schizopora paradoxa</name>
    <dbReference type="NCBI Taxonomy" id="27342"/>
    <lineage>
        <taxon>Eukaryota</taxon>
        <taxon>Fungi</taxon>
        <taxon>Dikarya</taxon>
        <taxon>Basidiomycota</taxon>
        <taxon>Agaricomycotina</taxon>
        <taxon>Agaricomycetes</taxon>
        <taxon>Hymenochaetales</taxon>
        <taxon>Schizoporaceae</taxon>
        <taxon>Schizopora</taxon>
    </lineage>
</organism>
<evidence type="ECO:0000256" key="1">
    <source>
        <dbReference type="SAM" id="MobiDB-lite"/>
    </source>
</evidence>
<sequence length="731" mass="83537">MDAARPPSPSSSFHHLAPGRERGTSAMDDSTTQPLSIISSTENASHPSRADGDSSNREETFVSSSVKPRRAPGSSSISKVGSGLRSIVTKTIPDRLLSPGIIADEIRRFRRHHETTIFQRHREGTDAISDVDKVTLKALCMRLLLFRERRNTYETRDAALNEFTTLGINDPLVRTLFQQCIIDANHAQKHDVALLPDPPKFNDQHVCWSNFIGSRIFRYDDEKTQKTLEMYSDILKSSLTMSPSDSLPSYSTGYLGSVYLSHALQMGVVGRDLEFLLHLWEYFLQVLSLDVKHGGWEVLDKCICNILSSEKRMHDFLKPSHFVGDLAVYLIWNADKIPTLYRIFFSAPRVQYSRENEERNQVDMSYPPMEHWSIPLIVAYAMTITDSLVISTRFEEVQSLEDLREYARRAQIGTTLANSVLCDETWMAFYTVLNHAINCYRLGYGISVAEGLPRPVRDSLHTLGIWSFNFGKEESNRALAHLISQLFNIDHYLKDVISLTFSYTLSEILTPLRSHEERSLCLQKYTSIPTFENVPYLRRFRINGMYFIASDNLPYPSSYFDISHRDLARSMSVDTMELDGFFVAWLYIDEGNFDESPVLTAGHYPILAGYDQQGRPLYVAAARRDHNWYFTCVEEGKSSAFCVNEFGEGFLATEFFVLALRHAPADLRASYPSLPEWAEDPTGPLYWESFWPGTEYETVVPNSKDNRLLRTFLDDEYKRCFLEDEILSGFA</sequence>
<feature type="compositionally biased region" description="Polar residues" evidence="1">
    <location>
        <begin position="27"/>
        <end position="46"/>
    </location>
</feature>
<dbReference type="InParanoid" id="A0A0H2RQK7"/>